<proteinExistence type="predicted"/>
<organism evidence="6 7">
    <name type="scientific">Agrocybe pediades</name>
    <dbReference type="NCBI Taxonomy" id="84607"/>
    <lineage>
        <taxon>Eukaryota</taxon>
        <taxon>Fungi</taxon>
        <taxon>Dikarya</taxon>
        <taxon>Basidiomycota</taxon>
        <taxon>Agaricomycotina</taxon>
        <taxon>Agaricomycetes</taxon>
        <taxon>Agaricomycetidae</taxon>
        <taxon>Agaricales</taxon>
        <taxon>Agaricineae</taxon>
        <taxon>Strophariaceae</taxon>
        <taxon>Agrocybe</taxon>
    </lineage>
</organism>
<evidence type="ECO:0000313" key="6">
    <source>
        <dbReference type="EMBL" id="KAF4617928.1"/>
    </source>
</evidence>
<feature type="compositionally biased region" description="Basic residues" evidence="4">
    <location>
        <begin position="64"/>
        <end position="73"/>
    </location>
</feature>
<comment type="caution">
    <text evidence="6">The sequence shown here is derived from an EMBL/GenBank/DDBJ whole genome shotgun (WGS) entry which is preliminary data.</text>
</comment>
<reference evidence="6 7" key="1">
    <citation type="submission" date="2019-12" db="EMBL/GenBank/DDBJ databases">
        <authorList>
            <person name="Floudas D."/>
            <person name="Bentzer J."/>
            <person name="Ahren D."/>
            <person name="Johansson T."/>
            <person name="Persson P."/>
            <person name="Tunlid A."/>
        </authorList>
    </citation>
    <scope>NUCLEOTIDE SEQUENCE [LARGE SCALE GENOMIC DNA]</scope>
    <source>
        <strain evidence="6 7">CBS 102.39</strain>
    </source>
</reference>
<dbReference type="SUPFAM" id="SSF57756">
    <property type="entry name" value="Retrovirus zinc finger-like domains"/>
    <property type="match status" value="1"/>
</dbReference>
<keyword evidence="2" id="KW-0863">Zinc-finger</keyword>
<dbReference type="EMBL" id="JAACJL010000030">
    <property type="protein sequence ID" value="KAF4617928.1"/>
    <property type="molecule type" value="Genomic_DNA"/>
</dbReference>
<feature type="compositionally biased region" description="Acidic residues" evidence="4">
    <location>
        <begin position="216"/>
        <end position="226"/>
    </location>
</feature>
<dbReference type="Proteomes" id="UP000521872">
    <property type="component" value="Unassembled WGS sequence"/>
</dbReference>
<feature type="compositionally biased region" description="Pro residues" evidence="4">
    <location>
        <begin position="45"/>
        <end position="63"/>
    </location>
</feature>
<feature type="compositionally biased region" description="Pro residues" evidence="4">
    <location>
        <begin position="74"/>
        <end position="87"/>
    </location>
</feature>
<keyword evidence="3" id="KW-0175">Coiled coil</keyword>
<dbReference type="PROSITE" id="PS50158">
    <property type="entry name" value="ZF_CCHC"/>
    <property type="match status" value="1"/>
</dbReference>
<feature type="region of interest" description="Disordered" evidence="4">
    <location>
        <begin position="761"/>
        <end position="787"/>
    </location>
</feature>
<evidence type="ECO:0000259" key="5">
    <source>
        <dbReference type="PROSITE" id="PS50158"/>
    </source>
</evidence>
<feature type="coiled-coil region" evidence="3">
    <location>
        <begin position="472"/>
        <end position="520"/>
    </location>
</feature>
<feature type="compositionally biased region" description="Basic and acidic residues" evidence="4">
    <location>
        <begin position="716"/>
        <end position="741"/>
    </location>
</feature>
<evidence type="ECO:0000256" key="4">
    <source>
        <dbReference type="SAM" id="MobiDB-lite"/>
    </source>
</evidence>
<evidence type="ECO:0000313" key="7">
    <source>
        <dbReference type="Proteomes" id="UP000521872"/>
    </source>
</evidence>
<dbReference type="Pfam" id="PF13352">
    <property type="entry name" value="DUF4100"/>
    <property type="match status" value="1"/>
</dbReference>
<feature type="region of interest" description="Disordered" evidence="4">
    <location>
        <begin position="673"/>
        <end position="741"/>
    </location>
</feature>
<dbReference type="GO" id="GO:0003676">
    <property type="term" value="F:nucleic acid binding"/>
    <property type="evidence" value="ECO:0007669"/>
    <property type="project" value="InterPro"/>
</dbReference>
<keyword evidence="2" id="KW-0479">Metal-binding</keyword>
<dbReference type="InterPro" id="IPR036875">
    <property type="entry name" value="Znf_CCHC_sf"/>
</dbReference>
<dbReference type="GO" id="GO:0006397">
    <property type="term" value="P:mRNA processing"/>
    <property type="evidence" value="ECO:0007669"/>
    <property type="project" value="UniProtKB-KW"/>
</dbReference>
<feature type="compositionally biased region" description="Acidic residues" evidence="4">
    <location>
        <begin position="705"/>
        <end position="715"/>
    </location>
</feature>
<evidence type="ECO:0000256" key="1">
    <source>
        <dbReference type="ARBA" id="ARBA00022664"/>
    </source>
</evidence>
<gene>
    <name evidence="6" type="ORF">D9613_005654</name>
</gene>
<dbReference type="PANTHER" id="PTHR48125:SF12">
    <property type="entry name" value="AT HOOK TRANSCRIPTION FACTOR FAMILY-RELATED"/>
    <property type="match status" value="1"/>
</dbReference>
<feature type="domain" description="CCHC-type" evidence="5">
    <location>
        <begin position="553"/>
        <end position="567"/>
    </location>
</feature>
<evidence type="ECO:0000256" key="3">
    <source>
        <dbReference type="SAM" id="Coils"/>
    </source>
</evidence>
<dbReference type="GO" id="GO:0008270">
    <property type="term" value="F:zinc ion binding"/>
    <property type="evidence" value="ECO:0007669"/>
    <property type="project" value="UniProtKB-KW"/>
</dbReference>
<feature type="compositionally biased region" description="Polar residues" evidence="4">
    <location>
        <begin position="107"/>
        <end position="141"/>
    </location>
</feature>
<evidence type="ECO:0000256" key="2">
    <source>
        <dbReference type="PROSITE-ProRule" id="PRU00047"/>
    </source>
</evidence>
<dbReference type="AlphaFoldDB" id="A0A8H4QW45"/>
<accession>A0A8H4QW45</accession>
<feature type="region of interest" description="Disordered" evidence="4">
    <location>
        <begin position="1"/>
        <end position="165"/>
    </location>
</feature>
<name>A0A8H4QW45_9AGAR</name>
<dbReference type="InterPro" id="IPR001878">
    <property type="entry name" value="Znf_CCHC"/>
</dbReference>
<feature type="region of interest" description="Disordered" evidence="4">
    <location>
        <begin position="200"/>
        <end position="241"/>
    </location>
</feature>
<protein>
    <recommendedName>
        <fullName evidence="5">CCHC-type domain-containing protein</fullName>
    </recommendedName>
</protein>
<keyword evidence="2" id="KW-0862">Zinc</keyword>
<keyword evidence="1" id="KW-0507">mRNA processing</keyword>
<dbReference type="PANTHER" id="PTHR48125">
    <property type="entry name" value="LP07818P1"/>
    <property type="match status" value="1"/>
</dbReference>
<keyword evidence="7" id="KW-1185">Reference proteome</keyword>
<sequence length="841" mass="93298">MSSTPVMTFAGPEITVSGKFNQPSRLASLSPLPPPSTFAATTTSPPQPAAPTPPPPPLLSPAPPHHHPQRRHQPPPPPSLCPPPSLPQPLLAATGLPTDHRLHQQRRTTTVVAATDFHSPSTGHIGQKGSSGRQTNNSKSAGTEVLTEFSKRAKSAPVPETPNRPEVIRPEWFQTARDDSFDSRTDTSFRDLLIKSIGLTLDEPVHEPEQTHSPEPEEPEPAEDNSEMGAPLPGTKDAPKFDEKEPLELMRFFERMEDLFENHPTQFATDKQKIQALGKYASARTEMEWRAFDTYSKEKYEDYKRDILDSYPEARKLERGSLDTLQTICDSYRRNPIASDDLPGLAGLIRAFRAEAKKLLKEPPLVSNRDLVDRFVRCLTEDFQVQIDARLGLMTFAKDKLAKSAEAPAAGAAKGTHVRPEDLYQLDDVIETAQNVAETSRKGTLMDYSRSTGGRSYQTRELVPDRPGSEALVKMEEKIAMLTDTLINAEKRQTQRDQQLQELQKNIASMKQTLVANQQVAPAMPYAPAPMLYPQYQQRLPRNPGFGTQGNGCFYCQETGHMLNSCPHALKHLDAKWIIKNEEGRIRLPNGGQVPNNVGGSMKETVEQLHKNRPGIIPAAKVPSAAGFYQDSDESPLVQAHYQLANDYNLTSNLMHLVREYGADAVERILRNEAQSPAYDPDPVMGFPAPESRKEARFDQNPVTEEIEAESEDDKEDHPVRESSAKKKKKSDEPSVSEAPKRAVELPYVAVPPLPYVARPTTDARTVREDVSRPGPSYRTRAPVEEGADPEAVLEEIMDMSVSVPLKNLLGNAPNIREALKKNISKTRWGGPLPTVPPGWE</sequence>
<feature type="compositionally biased region" description="Basic and acidic residues" evidence="4">
    <location>
        <begin position="203"/>
        <end position="215"/>
    </location>
</feature>
<dbReference type="InterPro" id="IPR025165">
    <property type="entry name" value="DUF4100"/>
</dbReference>